<evidence type="ECO:0000313" key="2">
    <source>
        <dbReference type="Proteomes" id="UP001444661"/>
    </source>
</evidence>
<proteinExistence type="predicted"/>
<dbReference type="EMBL" id="JAQQWK010000004">
    <property type="protein sequence ID" value="KAK8043354.1"/>
    <property type="molecule type" value="Genomic_DNA"/>
</dbReference>
<comment type="caution">
    <text evidence="1">The sequence shown here is derived from an EMBL/GenBank/DDBJ whole genome shotgun (WGS) entry which is preliminary data.</text>
</comment>
<protein>
    <submittedName>
        <fullName evidence="1">Uncharacterized protein</fullName>
    </submittedName>
</protein>
<evidence type="ECO:0000313" key="1">
    <source>
        <dbReference type="EMBL" id="KAK8043354.1"/>
    </source>
</evidence>
<organism evidence="1 2">
    <name type="scientific">Apiospora rasikravindrae</name>
    <dbReference type="NCBI Taxonomy" id="990691"/>
    <lineage>
        <taxon>Eukaryota</taxon>
        <taxon>Fungi</taxon>
        <taxon>Dikarya</taxon>
        <taxon>Ascomycota</taxon>
        <taxon>Pezizomycotina</taxon>
        <taxon>Sordariomycetes</taxon>
        <taxon>Xylariomycetidae</taxon>
        <taxon>Amphisphaeriales</taxon>
        <taxon>Apiosporaceae</taxon>
        <taxon>Apiospora</taxon>
    </lineage>
</organism>
<name>A0ABR1TC49_9PEZI</name>
<accession>A0ABR1TC49</accession>
<keyword evidence="2" id="KW-1185">Reference proteome</keyword>
<dbReference type="Proteomes" id="UP001444661">
    <property type="component" value="Unassembled WGS sequence"/>
</dbReference>
<gene>
    <name evidence="1" type="ORF">PG993_005784</name>
</gene>
<sequence>MASSSNTRRVTQITAVNSVFKACWHIDPTATPKQRQRTLTLRPNEPDPDWTFRIVSEPALDGTCPRCTRILADSRRETSNALTNLWLPRLEFELQESFETFEKIEQDFLSQFVQACRDAVLLDQNPYHQAPLLIHTRQLRQMVLFGNELLREVIASNKPHPQVVQATILVLGKVFLQADIWSFKNDGELRDGFEIAVPEIMTTVLAMRPNENLEADIGQVMEKEFGKADIF</sequence>
<reference evidence="1 2" key="1">
    <citation type="submission" date="2023-01" db="EMBL/GenBank/DDBJ databases">
        <title>Analysis of 21 Apiospora genomes using comparative genomics revels a genus with tremendous synthesis potential of carbohydrate active enzymes and secondary metabolites.</title>
        <authorList>
            <person name="Sorensen T."/>
        </authorList>
    </citation>
    <scope>NUCLEOTIDE SEQUENCE [LARGE SCALE GENOMIC DNA]</scope>
    <source>
        <strain evidence="1 2">CBS 33761</strain>
    </source>
</reference>